<dbReference type="PANTHER" id="PTHR36578">
    <property type="entry name" value="CHROMOSOME 15, WHOLE GENOME SHOTGUN SEQUENCE"/>
    <property type="match status" value="1"/>
</dbReference>
<protein>
    <recommendedName>
        <fullName evidence="5">Apple domain-containing protein</fullName>
    </recommendedName>
</protein>
<accession>A0A6J3M7X6</accession>
<proteinExistence type="predicted"/>
<dbReference type="Proteomes" id="UP000504637">
    <property type="component" value="Unplaced"/>
</dbReference>
<dbReference type="OrthoDB" id="271448at2759"/>
<feature type="region of interest" description="Disordered" evidence="1">
    <location>
        <begin position="291"/>
        <end position="449"/>
    </location>
</feature>
<dbReference type="PRINTS" id="PR01217">
    <property type="entry name" value="PRICHEXTENSN"/>
</dbReference>
<dbReference type="GeneID" id="54362192"/>
<feature type="signal peptide" evidence="2">
    <location>
        <begin position="1"/>
        <end position="19"/>
    </location>
</feature>
<evidence type="ECO:0008006" key="5">
    <source>
        <dbReference type="Google" id="ProtNLM"/>
    </source>
</evidence>
<evidence type="ECO:0000256" key="1">
    <source>
        <dbReference type="SAM" id="MobiDB-lite"/>
    </source>
</evidence>
<reference evidence="4" key="3">
    <citation type="submission" date="2025-08" db="UniProtKB">
        <authorList>
            <consortium name="RefSeq"/>
        </authorList>
    </citation>
    <scope>IDENTIFICATION</scope>
    <source>
        <strain evidence="4">CBS 342.82</strain>
    </source>
</reference>
<keyword evidence="3" id="KW-1185">Reference proteome</keyword>
<reference evidence="4" key="1">
    <citation type="submission" date="2020-01" db="EMBL/GenBank/DDBJ databases">
        <authorList>
            <consortium name="DOE Joint Genome Institute"/>
            <person name="Haridas S."/>
            <person name="Albert R."/>
            <person name="Binder M."/>
            <person name="Bloem J."/>
            <person name="Labutti K."/>
            <person name="Salamov A."/>
            <person name="Andreopoulos B."/>
            <person name="Baker S.E."/>
            <person name="Barry K."/>
            <person name="Bills G."/>
            <person name="Bluhm B.H."/>
            <person name="Cannon C."/>
            <person name="Castanera R."/>
            <person name="Culley D.E."/>
            <person name="Daum C."/>
            <person name="Ezra D."/>
            <person name="Gonzalez J.B."/>
            <person name="Henrissat B."/>
            <person name="Kuo A."/>
            <person name="Liang C."/>
            <person name="Lipzen A."/>
            <person name="Lutzoni F."/>
            <person name="Magnuson J."/>
            <person name="Mondo S."/>
            <person name="Nolan M."/>
            <person name="Ohm R."/>
            <person name="Pangilinan J."/>
            <person name="Park H.-J."/>
            <person name="Ramirez L."/>
            <person name="Alfaro M."/>
            <person name="Sun H."/>
            <person name="Tritt A."/>
            <person name="Yoshinaga Y."/>
            <person name="Zwiers L.-H."/>
            <person name="Turgeon B.G."/>
            <person name="Goodwin S.B."/>
            <person name="Spatafora J.W."/>
            <person name="Crous P.W."/>
            <person name="Grigoriev I.V."/>
        </authorList>
    </citation>
    <scope>NUCLEOTIDE SEQUENCE</scope>
    <source>
        <strain evidence="4">CBS 342.82</strain>
    </source>
</reference>
<organism evidence="4">
    <name type="scientific">Dissoconium aciculare CBS 342.82</name>
    <dbReference type="NCBI Taxonomy" id="1314786"/>
    <lineage>
        <taxon>Eukaryota</taxon>
        <taxon>Fungi</taxon>
        <taxon>Dikarya</taxon>
        <taxon>Ascomycota</taxon>
        <taxon>Pezizomycotina</taxon>
        <taxon>Dothideomycetes</taxon>
        <taxon>Dothideomycetidae</taxon>
        <taxon>Mycosphaerellales</taxon>
        <taxon>Dissoconiaceae</taxon>
        <taxon>Dissoconium</taxon>
    </lineage>
</organism>
<dbReference type="RefSeq" id="XP_033461014.1">
    <property type="nucleotide sequence ID" value="XM_033604392.1"/>
</dbReference>
<dbReference type="PANTHER" id="PTHR36578:SF1">
    <property type="entry name" value="APPLE DOMAIN-CONTAINING PROTEIN"/>
    <property type="match status" value="1"/>
</dbReference>
<gene>
    <name evidence="4" type="ORF">K489DRAFT_378354</name>
</gene>
<dbReference type="AlphaFoldDB" id="A0A6J3M7X6"/>
<feature type="compositionally biased region" description="Low complexity" evidence="1">
    <location>
        <begin position="329"/>
        <end position="389"/>
    </location>
</feature>
<name>A0A6J3M7X6_9PEZI</name>
<evidence type="ECO:0000313" key="4">
    <source>
        <dbReference type="RefSeq" id="XP_033461014.1"/>
    </source>
</evidence>
<feature type="compositionally biased region" description="Pro residues" evidence="1">
    <location>
        <begin position="395"/>
        <end position="430"/>
    </location>
</feature>
<evidence type="ECO:0000256" key="2">
    <source>
        <dbReference type="SAM" id="SignalP"/>
    </source>
</evidence>
<keyword evidence="2" id="KW-0732">Signal</keyword>
<feature type="compositionally biased region" description="Polar residues" evidence="1">
    <location>
        <begin position="291"/>
        <end position="328"/>
    </location>
</feature>
<feature type="chain" id="PRO_5026856210" description="Apple domain-containing protein" evidence="2">
    <location>
        <begin position="20"/>
        <end position="558"/>
    </location>
</feature>
<reference evidence="4" key="2">
    <citation type="submission" date="2020-04" db="EMBL/GenBank/DDBJ databases">
        <authorList>
            <consortium name="NCBI Genome Project"/>
        </authorList>
    </citation>
    <scope>NUCLEOTIDE SEQUENCE</scope>
    <source>
        <strain evidence="4">CBS 342.82</strain>
    </source>
</reference>
<evidence type="ECO:0000313" key="3">
    <source>
        <dbReference type="Proteomes" id="UP000504637"/>
    </source>
</evidence>
<sequence length="558" mass="58435">MSPASRLLACVAFAGLTLASPAAQFLDFDALERAPAVTSGPAPLAVAATEHTIEHTTVISITGVATASATAAPTGDPLQRRATTSPYTPYYAALRTGYTTDPALAATSTTTANQPCVTQPEAGTYCGFINPLDACSPQPDGYGPVPDQDTPSAFLAYTKLHSAAQAAPTAVRSDDYATYKQVFKDLNGAVTGGSYLGLYSLQTYNVAECASRCDDTDLCTAFNIFAERDPSLRPANNDDDMPTVWGRYCPNPPSMTTFKCTLWGSSISAALATNTGQWQEDFQVVITASNGYDKTDNTTPPECSAPVTDTDTASATPTVPSYVTPNQISTTATLSPTSAQTSSTQVTSANQYPATSTPSSSSSSSKTTSSTAAPYTTATTAAPYTRTSSVATTSAPPPPPPGPTNQPYPGGPAPPGDNKPPGGGPTPPGGKPGDKKPPGYKPKPPVYPWGKPKSCSGKAIEAPKYSMGSQFFPGPYNPQLCSDYALLQNAANKKAGSKAQCQMFNAYYLHKNGVPFGTTCNLFSADISPRWATFSSARSPRGDKYDCKQSWTYTLKRY</sequence>